<dbReference type="RefSeq" id="WP_009183092.1">
    <property type="nucleotide sequence ID" value="NZ_AMGM01000001.1"/>
</dbReference>
<evidence type="ECO:0000313" key="2">
    <source>
        <dbReference type="Proteomes" id="UP000004478"/>
    </source>
</evidence>
<dbReference type="EMBL" id="AMGM01000001">
    <property type="protein sequence ID" value="EKB51243.1"/>
    <property type="molecule type" value="Genomic_DNA"/>
</dbReference>
<proteinExistence type="predicted"/>
<dbReference type="AlphaFoldDB" id="K1LLJ4"/>
<gene>
    <name evidence="1" type="ORF">B879_00037</name>
</gene>
<evidence type="ECO:0008006" key="3">
    <source>
        <dbReference type="Google" id="ProtNLM"/>
    </source>
</evidence>
<dbReference type="OrthoDB" id="834090at2"/>
<comment type="caution">
    <text evidence="1">The sequence shown here is derived from an EMBL/GenBank/DDBJ whole genome shotgun (WGS) entry which is preliminary data.</text>
</comment>
<name>K1LLJ4_CECL9</name>
<sequence length="295" mass="34739">MKTLHSILLLVICSLQSFSQDFSDLRYYEAGNINLFYSHETEDNPLFLGVLTNDANRFYSKTLGEKELEVNLLVLNKDDWGIYTNKQLIYGMPHWRRTDNAIIVASDDNFFWAAHLPNPNALQSPDRELFQETYGIENGGMSARFFFDLGTIHELFHLWLFNGQRESQRIWLEEIFCNLAAFAYTQTERPEWVSGLKVLADYQVANDKAPHQYRSLETFEENRMKIVIEAPQNYGWYQFRFIQAASQLYDEAGVEVMKKLWDFLGEYQDKLSEDELKNKLASEVHPYFKVLMEEW</sequence>
<dbReference type="Proteomes" id="UP000004478">
    <property type="component" value="Unassembled WGS sequence"/>
</dbReference>
<organism evidence="1 2">
    <name type="scientific">Cecembia lonarensis (strain CCUG 58316 / KCTC 22772 / LW9)</name>
    <dbReference type="NCBI Taxonomy" id="1225176"/>
    <lineage>
        <taxon>Bacteria</taxon>
        <taxon>Pseudomonadati</taxon>
        <taxon>Bacteroidota</taxon>
        <taxon>Cytophagia</taxon>
        <taxon>Cytophagales</taxon>
        <taxon>Cyclobacteriaceae</taxon>
        <taxon>Cecembia</taxon>
    </lineage>
</organism>
<protein>
    <recommendedName>
        <fullName evidence="3">Peptidase MA-like domain-containing protein</fullName>
    </recommendedName>
</protein>
<reference evidence="1 2" key="1">
    <citation type="journal article" date="2012" name="J. Bacteriol.">
        <title>Draft Genome Sequence of Cecembia lonarensis Strain LW9T, Isolated from Lonar Lake, a Haloalkaline Lake in India.</title>
        <authorList>
            <person name="Shivaji S."/>
            <person name="Ara S."/>
            <person name="Singh A."/>
            <person name="Pinnaka A.K."/>
        </authorList>
    </citation>
    <scope>NUCLEOTIDE SEQUENCE [LARGE SCALE GENOMIC DNA]</scope>
    <source>
        <strain evidence="1 2">LW9</strain>
    </source>
</reference>
<accession>K1LLJ4</accession>
<keyword evidence="2" id="KW-1185">Reference proteome</keyword>
<evidence type="ECO:0000313" key="1">
    <source>
        <dbReference type="EMBL" id="EKB51243.1"/>
    </source>
</evidence>